<dbReference type="Proteomes" id="UP000186292">
    <property type="component" value="Unassembled WGS sequence"/>
</dbReference>
<dbReference type="Pfam" id="PF00440">
    <property type="entry name" value="TetR_N"/>
    <property type="match status" value="1"/>
</dbReference>
<keyword evidence="1 2" id="KW-0238">DNA-binding</keyword>
<dbReference type="GO" id="GO:0006355">
    <property type="term" value="P:regulation of DNA-templated transcription"/>
    <property type="evidence" value="ECO:0007669"/>
    <property type="project" value="UniProtKB-ARBA"/>
</dbReference>
<evidence type="ECO:0000259" key="4">
    <source>
        <dbReference type="PROSITE" id="PS50977"/>
    </source>
</evidence>
<dbReference type="SUPFAM" id="SSF48498">
    <property type="entry name" value="Tetracyclin repressor-like, C-terminal domain"/>
    <property type="match status" value="1"/>
</dbReference>
<feature type="region of interest" description="Disordered" evidence="3">
    <location>
        <begin position="1"/>
        <end position="24"/>
    </location>
</feature>
<dbReference type="PROSITE" id="PS50977">
    <property type="entry name" value="HTH_TETR_2"/>
    <property type="match status" value="1"/>
</dbReference>
<gene>
    <name evidence="5" type="ORF">SAMN05444817_11039</name>
</gene>
<dbReference type="Gene3D" id="1.10.357.10">
    <property type="entry name" value="Tetracycline Repressor, domain 2"/>
    <property type="match status" value="1"/>
</dbReference>
<protein>
    <submittedName>
        <fullName evidence="5">Transcriptional regulator, TetR family</fullName>
    </submittedName>
</protein>
<sequence>MTESTHPGTRSGGGAAENTDKADAADTAALDRAVDIALTHFAREGYTSTKLDTIAREAGMSKRMLHYHFGDKRELYRRALTRAAWSFTPPQEFLDRSYAVPVEGIRRFVDVLYNRMIQNPDSIQLFLRENLDPVLSPEDVTATRSDSEVLLQIERLLLMGQDAGAFRPGISATDVAVLIASLTFFRIGNHATMDQFGGMNMLSPTNTEGMRRLTIDAVLTFLTSNIPHSGYESYLTFSAPEVAEPADEDEPSEGDYIGETLIDDIYDPNYPATPSGE</sequence>
<dbReference type="InterPro" id="IPR009057">
    <property type="entry name" value="Homeodomain-like_sf"/>
</dbReference>
<dbReference type="AlphaFoldDB" id="A0A1N7JQV0"/>
<feature type="domain" description="HTH tetR-type" evidence="4">
    <location>
        <begin position="27"/>
        <end position="87"/>
    </location>
</feature>
<dbReference type="Pfam" id="PF17938">
    <property type="entry name" value="TetR_C_29"/>
    <property type="match status" value="1"/>
</dbReference>
<reference evidence="6" key="1">
    <citation type="submission" date="2017-01" db="EMBL/GenBank/DDBJ databases">
        <authorList>
            <person name="Varghese N."/>
            <person name="Submissions S."/>
        </authorList>
    </citation>
    <scope>NUCLEOTIDE SEQUENCE [LARGE SCALE GENOMIC DNA]</scope>
    <source>
        <strain evidence="6">DSM 44531</strain>
    </source>
</reference>
<dbReference type="PANTHER" id="PTHR30328:SF54">
    <property type="entry name" value="HTH-TYPE TRANSCRIPTIONAL REPRESSOR SCO4008"/>
    <property type="match status" value="1"/>
</dbReference>
<evidence type="ECO:0000313" key="5">
    <source>
        <dbReference type="EMBL" id="SIS51614.1"/>
    </source>
</evidence>
<dbReference type="RefSeq" id="WP_076599644.1">
    <property type="nucleotide sequence ID" value="NZ_CP046976.1"/>
</dbReference>
<dbReference type="InterPro" id="IPR050109">
    <property type="entry name" value="HTH-type_TetR-like_transc_reg"/>
</dbReference>
<dbReference type="InterPro" id="IPR001647">
    <property type="entry name" value="HTH_TetR"/>
</dbReference>
<dbReference type="InterPro" id="IPR041474">
    <property type="entry name" value="NicS_C"/>
</dbReference>
<evidence type="ECO:0000256" key="2">
    <source>
        <dbReference type="PROSITE-ProRule" id="PRU00335"/>
    </source>
</evidence>
<evidence type="ECO:0000256" key="1">
    <source>
        <dbReference type="ARBA" id="ARBA00023125"/>
    </source>
</evidence>
<evidence type="ECO:0000313" key="6">
    <source>
        <dbReference type="Proteomes" id="UP000186292"/>
    </source>
</evidence>
<dbReference type="SUPFAM" id="SSF46689">
    <property type="entry name" value="Homeodomain-like"/>
    <property type="match status" value="1"/>
</dbReference>
<evidence type="ECO:0000256" key="3">
    <source>
        <dbReference type="SAM" id="MobiDB-lite"/>
    </source>
</evidence>
<dbReference type="InterPro" id="IPR036271">
    <property type="entry name" value="Tet_transcr_reg_TetR-rel_C_sf"/>
</dbReference>
<dbReference type="STRING" id="1161099.SAMN05444817_11039"/>
<dbReference type="PRINTS" id="PR00455">
    <property type="entry name" value="HTHTETR"/>
</dbReference>
<proteinExistence type="predicted"/>
<dbReference type="EMBL" id="FTOF01000010">
    <property type="protein sequence ID" value="SIS51614.1"/>
    <property type="molecule type" value="Genomic_DNA"/>
</dbReference>
<name>A0A1N7JQV0_9CORY</name>
<keyword evidence="6" id="KW-1185">Reference proteome</keyword>
<organism evidence="5 6">
    <name type="scientific">Corynebacterium appendicis CIP 107643</name>
    <dbReference type="NCBI Taxonomy" id="1161099"/>
    <lineage>
        <taxon>Bacteria</taxon>
        <taxon>Bacillati</taxon>
        <taxon>Actinomycetota</taxon>
        <taxon>Actinomycetes</taxon>
        <taxon>Mycobacteriales</taxon>
        <taxon>Corynebacteriaceae</taxon>
        <taxon>Corynebacterium</taxon>
    </lineage>
</organism>
<dbReference type="PANTHER" id="PTHR30328">
    <property type="entry name" value="TRANSCRIPTIONAL REPRESSOR"/>
    <property type="match status" value="1"/>
</dbReference>
<dbReference type="GO" id="GO:0003677">
    <property type="term" value="F:DNA binding"/>
    <property type="evidence" value="ECO:0007669"/>
    <property type="project" value="UniProtKB-UniRule"/>
</dbReference>
<accession>A0A1N7JQV0</accession>
<feature type="DNA-binding region" description="H-T-H motif" evidence="2">
    <location>
        <begin position="50"/>
        <end position="69"/>
    </location>
</feature>